<dbReference type="PRINTS" id="PR00051">
    <property type="entry name" value="DNAA"/>
</dbReference>
<dbReference type="GO" id="GO:0008289">
    <property type="term" value="F:lipid binding"/>
    <property type="evidence" value="ECO:0007669"/>
    <property type="project" value="UniProtKB-KW"/>
</dbReference>
<keyword evidence="4 8" id="KW-0547">Nucleotide-binding</keyword>
<gene>
    <name evidence="8 14" type="primary">dnaA</name>
    <name evidence="14" type="ORF">Firmicute1046_2610</name>
</gene>
<dbReference type="GO" id="GO:0003688">
    <property type="term" value="F:DNA replication origin binding"/>
    <property type="evidence" value="ECO:0007669"/>
    <property type="project" value="UniProtKB-UniRule"/>
</dbReference>
<dbReference type="HAMAP" id="MF_00377">
    <property type="entry name" value="DnaA_bact"/>
    <property type="match status" value="1"/>
</dbReference>
<comment type="domain">
    <text evidence="8">Domain I is involved in oligomerization and binding regulators, domain II is flexibile and of varying length in different bacteria, domain III forms the AAA+ region, while domain IV binds dsDNA.</text>
</comment>
<dbReference type="InterPro" id="IPR024633">
    <property type="entry name" value="DnaA_N_dom"/>
</dbReference>
<dbReference type="GO" id="GO:0006275">
    <property type="term" value="P:regulation of DNA replication"/>
    <property type="evidence" value="ECO:0007669"/>
    <property type="project" value="UniProtKB-UniRule"/>
</dbReference>
<sequence length="438" mass="49760">MEDMQSIWNQVLSQLADEVSRVSYDSWIKPIRPVAMTESSITLEVPFSINKNMVMTKYFSLIESCLEAAASRHFDIEVQVEEGNEPAANRQDPLTEENTLNPRYTFETYVVGNNSLPYAASLAVAEAPAQKYNPLLLYGGSGLGKTHLMQSIGHYVKQNDPNKKVLYTTCEKFNYELVTAIREKTNQDFRNKYRTVDLLLLDDIQFLGTRGEFAQEEFFHTFNALHEAGKQIVLTSDRLPSEIPHLEDRLKTRFNMGLPADVQPPDYETRMAILRNKLQMESLTVSEDIVEYVADNIKSNVRDLEGAVKRILAYAGISRTNDISMELAQKALKDILSSMPQKQVTMETIINEVEKYYNLSKGSLISKKRSKEIAYPRQIAMYISREVLDESYPRIGTEFGGRDHTTVMHAIGKIKDELSEDSGLDTTIKELVANINKN</sequence>
<evidence type="ECO:0000256" key="6">
    <source>
        <dbReference type="ARBA" id="ARBA00023121"/>
    </source>
</evidence>
<feature type="region of interest" description="Domain I, interacts with DnaA modulators" evidence="8">
    <location>
        <begin position="1"/>
        <end position="88"/>
    </location>
</feature>
<dbReference type="Gene3D" id="3.30.300.180">
    <property type="match status" value="1"/>
</dbReference>
<feature type="domain" description="Chromosomal replication initiator DnaA C-terminal" evidence="13">
    <location>
        <begin position="345"/>
        <end position="414"/>
    </location>
</feature>
<feature type="binding site" evidence="8">
    <location>
        <position position="144"/>
    </location>
    <ligand>
        <name>ATP</name>
        <dbReference type="ChEBI" id="CHEBI:30616"/>
    </ligand>
</feature>
<protein>
    <recommendedName>
        <fullName evidence="8 9">Chromosomal replication initiator protein DnaA</fullName>
    </recommendedName>
</protein>
<feature type="binding site" evidence="8">
    <location>
        <position position="142"/>
    </location>
    <ligand>
        <name>ATP</name>
        <dbReference type="ChEBI" id="CHEBI:30616"/>
    </ligand>
</feature>
<dbReference type="SMART" id="SM00760">
    <property type="entry name" value="Bac_DnaA_C"/>
    <property type="match status" value="1"/>
</dbReference>
<dbReference type="NCBIfam" id="TIGR00362">
    <property type="entry name" value="DnaA"/>
    <property type="match status" value="1"/>
</dbReference>
<feature type="domain" description="AAA+ ATPase" evidence="12">
    <location>
        <begin position="131"/>
        <end position="260"/>
    </location>
</feature>
<dbReference type="Gene3D" id="3.40.50.300">
    <property type="entry name" value="P-loop containing nucleotide triphosphate hydrolases"/>
    <property type="match status" value="1"/>
</dbReference>
<evidence type="ECO:0000256" key="3">
    <source>
        <dbReference type="ARBA" id="ARBA00022705"/>
    </source>
</evidence>
<dbReference type="Pfam" id="PF08299">
    <property type="entry name" value="Bac_DnaA_C"/>
    <property type="match status" value="1"/>
</dbReference>
<dbReference type="GO" id="GO:0005524">
    <property type="term" value="F:ATP binding"/>
    <property type="evidence" value="ECO:0007669"/>
    <property type="project" value="UniProtKB-UniRule"/>
</dbReference>
<evidence type="ECO:0000256" key="4">
    <source>
        <dbReference type="ARBA" id="ARBA00022741"/>
    </source>
</evidence>
<reference evidence="14" key="1">
    <citation type="journal article" date="2020" name="J. ISSAAS">
        <title>Lactobacilli and other gastrointestinal microbiota of Peromyscus leucopus, reservoir host for agents of Lyme disease and other zoonoses in North America.</title>
        <authorList>
            <person name="Milovic A."/>
            <person name="Bassam K."/>
            <person name="Shao H."/>
            <person name="Chatzistamou I."/>
            <person name="Tufts D.M."/>
            <person name="Diuk-Wasser M."/>
            <person name="Barbour A.G."/>
        </authorList>
    </citation>
    <scope>NUCLEOTIDE SEQUENCE</scope>
    <source>
        <strain evidence="14">LL40</strain>
    </source>
</reference>
<dbReference type="InterPro" id="IPR013159">
    <property type="entry name" value="DnaA_C"/>
</dbReference>
<feature type="binding site" evidence="8">
    <location>
        <position position="146"/>
    </location>
    <ligand>
        <name>ATP</name>
        <dbReference type="ChEBI" id="CHEBI:30616"/>
    </ligand>
</feature>
<dbReference type="InterPro" id="IPR027417">
    <property type="entry name" value="P-loop_NTPase"/>
</dbReference>
<dbReference type="InterPro" id="IPR018312">
    <property type="entry name" value="Chromosome_initiator_DnaA_CS"/>
</dbReference>
<evidence type="ECO:0000313" key="14">
    <source>
        <dbReference type="EMBL" id="QGT51185.1"/>
    </source>
</evidence>
<dbReference type="PROSITE" id="PS01008">
    <property type="entry name" value="DNAA"/>
    <property type="match status" value="1"/>
</dbReference>
<evidence type="ECO:0000256" key="9">
    <source>
        <dbReference type="NCBIfam" id="TIGR00362"/>
    </source>
</evidence>
<dbReference type="InterPro" id="IPR001957">
    <property type="entry name" value="Chromosome_initiator_DnaA"/>
</dbReference>
<dbReference type="Gene3D" id="1.10.8.60">
    <property type="match status" value="1"/>
</dbReference>
<dbReference type="GO" id="GO:0006270">
    <property type="term" value="P:DNA replication initiation"/>
    <property type="evidence" value="ECO:0007669"/>
    <property type="project" value="UniProtKB-UniRule"/>
</dbReference>
<keyword evidence="7 8" id="KW-0238">DNA-binding</keyword>
<dbReference type="SMART" id="SM00382">
    <property type="entry name" value="AAA"/>
    <property type="match status" value="1"/>
</dbReference>
<evidence type="ECO:0000256" key="11">
    <source>
        <dbReference type="RuleBase" id="RU004227"/>
    </source>
</evidence>
<comment type="function">
    <text evidence="8 10">Plays an essential role in the initiation and regulation of chromosomal replication. ATP-DnaA binds to the origin of replication (oriC) to initiate formation of the DNA replication initiation complex once per cell cycle. Binds the DnaA box (a 9 base pair repeat at the origin) and separates the double-stranded (ds)DNA. Forms a right-handed helical filament on oriC DNA; dsDNA binds to the exterior of the filament while single-stranded (ss)DNA is stabiized in the filament's interior. The ATP-DnaA-oriC complex binds and stabilizes one strand of the AT-rich DNA unwinding element (DUE), permitting loading of DNA polymerase. After initiation quickly degrades to an ADP-DnaA complex that is not apt for DNA replication. Binds acidic phospholipids.</text>
</comment>
<dbReference type="SUPFAM" id="SSF52540">
    <property type="entry name" value="P-loop containing nucleoside triphosphate hydrolases"/>
    <property type="match status" value="1"/>
</dbReference>
<dbReference type="Pfam" id="PF00308">
    <property type="entry name" value="Bac_DnaA"/>
    <property type="match status" value="1"/>
</dbReference>
<organism evidence="14">
    <name type="scientific">uncultured Bacillota bacterium</name>
    <dbReference type="NCBI Taxonomy" id="344338"/>
    <lineage>
        <taxon>Bacteria</taxon>
        <taxon>Bacillati</taxon>
        <taxon>Bacillota</taxon>
        <taxon>environmental samples</taxon>
    </lineage>
</organism>
<comment type="similarity">
    <text evidence="1 8 11">Belongs to the DnaA family.</text>
</comment>
<feature type="region of interest" description="Domain III, AAA+ region" evidence="8">
    <location>
        <begin position="99"/>
        <end position="315"/>
    </location>
</feature>
<dbReference type="FunFam" id="3.40.50.300:FF:000668">
    <property type="entry name" value="Chromosomal replication initiator protein DnaA"/>
    <property type="match status" value="1"/>
</dbReference>
<keyword evidence="3 8" id="KW-0235">DNA replication</keyword>
<comment type="subunit">
    <text evidence="8">Oligomerizes as a right-handed, spiral filament on DNA at oriC.</text>
</comment>
<dbReference type="CDD" id="cd00009">
    <property type="entry name" value="AAA"/>
    <property type="match status" value="1"/>
</dbReference>
<dbReference type="GO" id="GO:0005886">
    <property type="term" value="C:plasma membrane"/>
    <property type="evidence" value="ECO:0007669"/>
    <property type="project" value="TreeGrafter"/>
</dbReference>
<evidence type="ECO:0000256" key="8">
    <source>
        <dbReference type="HAMAP-Rule" id="MF_00377"/>
    </source>
</evidence>
<evidence type="ECO:0000256" key="1">
    <source>
        <dbReference type="ARBA" id="ARBA00006583"/>
    </source>
</evidence>
<evidence type="ECO:0000259" key="13">
    <source>
        <dbReference type="SMART" id="SM00760"/>
    </source>
</evidence>
<dbReference type="InterPro" id="IPR020591">
    <property type="entry name" value="Chromosome_initiator_DnaA-like"/>
</dbReference>
<evidence type="ECO:0000256" key="7">
    <source>
        <dbReference type="ARBA" id="ARBA00023125"/>
    </source>
</evidence>
<dbReference type="PANTHER" id="PTHR30050">
    <property type="entry name" value="CHROMOSOMAL REPLICATION INITIATOR PROTEIN DNAA"/>
    <property type="match status" value="1"/>
</dbReference>
<dbReference type="Pfam" id="PF11638">
    <property type="entry name" value="DnaA_N"/>
    <property type="match status" value="1"/>
</dbReference>
<evidence type="ECO:0000256" key="5">
    <source>
        <dbReference type="ARBA" id="ARBA00022840"/>
    </source>
</evidence>
<dbReference type="PANTHER" id="PTHR30050:SF2">
    <property type="entry name" value="CHROMOSOMAL REPLICATION INITIATOR PROTEIN DNAA"/>
    <property type="match status" value="1"/>
</dbReference>
<dbReference type="Gene3D" id="1.10.1750.10">
    <property type="match status" value="1"/>
</dbReference>
<feature type="region of interest" description="Domain IV, binds dsDNA" evidence="8">
    <location>
        <begin position="316"/>
        <end position="438"/>
    </location>
</feature>
<dbReference type="SUPFAM" id="SSF48295">
    <property type="entry name" value="TrpR-like"/>
    <property type="match status" value="1"/>
</dbReference>
<dbReference type="InterPro" id="IPR038454">
    <property type="entry name" value="DnaA_N_sf"/>
</dbReference>
<proteinExistence type="inferred from homology"/>
<dbReference type="InterPro" id="IPR010921">
    <property type="entry name" value="Trp_repressor/repl_initiator"/>
</dbReference>
<dbReference type="CDD" id="cd06571">
    <property type="entry name" value="Bac_DnaA_C"/>
    <property type="match status" value="1"/>
</dbReference>
<dbReference type="EMBL" id="MN577573">
    <property type="protein sequence ID" value="QGT51185.1"/>
    <property type="molecule type" value="Genomic_DNA"/>
</dbReference>
<accession>A0A650F4W2</accession>
<comment type="subcellular location">
    <subcellularLocation>
        <location evidence="8">Cytoplasm</location>
    </subcellularLocation>
</comment>
<dbReference type="InterPro" id="IPR013317">
    <property type="entry name" value="DnaA_dom"/>
</dbReference>
<keyword evidence="2 8" id="KW-0963">Cytoplasm</keyword>
<keyword evidence="6 8" id="KW-0446">Lipid-binding</keyword>
<comment type="caution">
    <text evidence="8">Lacks conserved residue(s) required for the propagation of feature annotation.</text>
</comment>
<name>A0A650F4W2_9FIRM</name>
<evidence type="ECO:0000259" key="12">
    <source>
        <dbReference type="SMART" id="SM00382"/>
    </source>
</evidence>
<dbReference type="InterPro" id="IPR003593">
    <property type="entry name" value="AAA+_ATPase"/>
</dbReference>
<dbReference type="GO" id="GO:0005737">
    <property type="term" value="C:cytoplasm"/>
    <property type="evidence" value="ECO:0007669"/>
    <property type="project" value="UniProtKB-SubCell"/>
</dbReference>
<evidence type="ECO:0000256" key="10">
    <source>
        <dbReference type="RuleBase" id="RU000577"/>
    </source>
</evidence>
<evidence type="ECO:0000256" key="2">
    <source>
        <dbReference type="ARBA" id="ARBA00022490"/>
    </source>
</evidence>
<dbReference type="AlphaFoldDB" id="A0A650F4W2"/>
<feature type="binding site" evidence="8">
    <location>
        <position position="145"/>
    </location>
    <ligand>
        <name>ATP</name>
        <dbReference type="ChEBI" id="CHEBI:30616"/>
    </ligand>
</feature>
<keyword evidence="5 8" id="KW-0067">ATP-binding</keyword>